<protein>
    <submittedName>
        <fullName evidence="2">BTB domain-containing protein</fullName>
    </submittedName>
</protein>
<organism evidence="1 2">
    <name type="scientific">Panagrolaimus sp. ES5</name>
    <dbReference type="NCBI Taxonomy" id="591445"/>
    <lineage>
        <taxon>Eukaryota</taxon>
        <taxon>Metazoa</taxon>
        <taxon>Ecdysozoa</taxon>
        <taxon>Nematoda</taxon>
        <taxon>Chromadorea</taxon>
        <taxon>Rhabditida</taxon>
        <taxon>Tylenchina</taxon>
        <taxon>Panagrolaimomorpha</taxon>
        <taxon>Panagrolaimoidea</taxon>
        <taxon>Panagrolaimidae</taxon>
        <taxon>Panagrolaimus</taxon>
    </lineage>
</organism>
<accession>A0AC34FQH4</accession>
<reference evidence="2" key="1">
    <citation type="submission" date="2022-11" db="UniProtKB">
        <authorList>
            <consortium name="WormBaseParasite"/>
        </authorList>
    </citation>
    <scope>IDENTIFICATION</scope>
</reference>
<dbReference type="WBParaSite" id="ES5_v2.g19654.t1">
    <property type="protein sequence ID" value="ES5_v2.g19654.t1"/>
    <property type="gene ID" value="ES5_v2.g19654"/>
</dbReference>
<proteinExistence type="predicted"/>
<name>A0AC34FQH4_9BILA</name>
<evidence type="ECO:0000313" key="1">
    <source>
        <dbReference type="Proteomes" id="UP000887579"/>
    </source>
</evidence>
<evidence type="ECO:0000313" key="2">
    <source>
        <dbReference type="WBParaSite" id="ES5_v2.g19654.t1"/>
    </source>
</evidence>
<dbReference type="Proteomes" id="UP000887579">
    <property type="component" value="Unplaced"/>
</dbReference>
<sequence>MRSLRETQESTPKFVKENDTKITNFCNPSEWGLQLKQNGFEDFAIHVDGQIIQIHKVLVSVESTVFKRMFDNGFKEAKENQVKIIDFNFLRGLLNKGQGFPAKDVASFDPQFLVDLVSQALN</sequence>